<keyword evidence="1" id="KW-0472">Membrane</keyword>
<dbReference type="EMBL" id="KK208920">
    <property type="protein sequence ID" value="EZF70038.1"/>
    <property type="molecule type" value="Genomic_DNA"/>
</dbReference>
<keyword evidence="3" id="KW-1185">Reference proteome</keyword>
<protein>
    <submittedName>
        <fullName evidence="2">Uncharacterized protein</fullName>
    </submittedName>
</protein>
<feature type="transmembrane region" description="Helical" evidence="1">
    <location>
        <begin position="20"/>
        <end position="40"/>
    </location>
</feature>
<dbReference type="Proteomes" id="UP000023623">
    <property type="component" value="Unassembled WGS sequence"/>
</dbReference>
<accession>A0A022XI51</accession>
<proteinExistence type="predicted"/>
<reference evidence="2 3" key="1">
    <citation type="submission" date="2014-02" db="EMBL/GenBank/DDBJ databases">
        <title>The Genome Sequence of Trichophyton rubrum (morphotype soudanense) CBS 452.61.</title>
        <authorList>
            <consortium name="The Broad Institute Genomics Platform"/>
            <person name="Cuomo C.A."/>
            <person name="White T.C."/>
            <person name="Graser Y."/>
            <person name="Martinez-Rossi N."/>
            <person name="Heitman J."/>
            <person name="Young S.K."/>
            <person name="Zeng Q."/>
            <person name="Gargeya S."/>
            <person name="Abouelleil A."/>
            <person name="Alvarado L."/>
            <person name="Chapman S.B."/>
            <person name="Gainer-Dewar J."/>
            <person name="Goldberg J."/>
            <person name="Griggs A."/>
            <person name="Gujja S."/>
            <person name="Hansen M."/>
            <person name="Howarth C."/>
            <person name="Imamovic A."/>
            <person name="Larimer J."/>
            <person name="Martinez D."/>
            <person name="Murphy C."/>
            <person name="Pearson M.D."/>
            <person name="Persinoti G."/>
            <person name="Poon T."/>
            <person name="Priest M."/>
            <person name="Roberts A.D."/>
            <person name="Saif S."/>
            <person name="Shea T.D."/>
            <person name="Sykes S.N."/>
            <person name="Wortman J."/>
            <person name="Nusbaum C."/>
            <person name="Birren B."/>
        </authorList>
    </citation>
    <scope>NUCLEOTIDE SEQUENCE [LARGE SCALE GENOMIC DNA]</scope>
    <source>
        <strain evidence="2 3">CBS 452.61</strain>
    </source>
</reference>
<gene>
    <name evidence="2" type="ORF">H105_07565</name>
</gene>
<dbReference type="AlphaFoldDB" id="A0A022XI51"/>
<sequence length="91" mass="10491">MGWIPWQVEMAVCTHILFYLFYPLTTPFSLLFLLVLLFPLRVVVDTQRRVVHSDTIQRVRTNIQIPVQRLKTVRPGVKVPAGEMGSSKVKL</sequence>
<evidence type="ECO:0000256" key="1">
    <source>
        <dbReference type="SAM" id="Phobius"/>
    </source>
</evidence>
<evidence type="ECO:0000313" key="2">
    <source>
        <dbReference type="EMBL" id="EZF70038.1"/>
    </source>
</evidence>
<dbReference type="HOGENOM" id="CLU_2428645_0_0_1"/>
<keyword evidence="1" id="KW-0812">Transmembrane</keyword>
<keyword evidence="1" id="KW-1133">Transmembrane helix</keyword>
<evidence type="ECO:0000313" key="3">
    <source>
        <dbReference type="Proteomes" id="UP000023623"/>
    </source>
</evidence>
<organism evidence="2 3">
    <name type="scientific">Trichophyton soudanense CBS 452.61</name>
    <dbReference type="NCBI Taxonomy" id="1215331"/>
    <lineage>
        <taxon>Eukaryota</taxon>
        <taxon>Fungi</taxon>
        <taxon>Dikarya</taxon>
        <taxon>Ascomycota</taxon>
        <taxon>Pezizomycotina</taxon>
        <taxon>Eurotiomycetes</taxon>
        <taxon>Eurotiomycetidae</taxon>
        <taxon>Onygenales</taxon>
        <taxon>Arthrodermataceae</taxon>
        <taxon>Trichophyton</taxon>
    </lineage>
</organism>
<name>A0A022XI51_TRISD</name>